<reference evidence="1 2" key="1">
    <citation type="submission" date="2019-03" db="EMBL/GenBank/DDBJ databases">
        <title>Nematode-trapping fungi genome.</title>
        <authorList>
            <person name="Vidal-Diez De Ulzurrun G."/>
        </authorList>
    </citation>
    <scope>NUCLEOTIDE SEQUENCE [LARGE SCALE GENOMIC DNA]</scope>
    <source>
        <strain evidence="1 2">TWF154</strain>
    </source>
</reference>
<dbReference type="AlphaFoldDB" id="A0A8H2DW92"/>
<dbReference type="EMBL" id="SOZJ01000005">
    <property type="protein sequence ID" value="TGJ66038.1"/>
    <property type="molecule type" value="Genomic_DNA"/>
</dbReference>
<comment type="caution">
    <text evidence="1">The sequence shown here is derived from an EMBL/GenBank/DDBJ whole genome shotgun (WGS) entry which is preliminary data.</text>
</comment>
<dbReference type="Proteomes" id="UP000297595">
    <property type="component" value="Unassembled WGS sequence"/>
</dbReference>
<organism evidence="1 2">
    <name type="scientific">Orbilia oligospora</name>
    <name type="common">Nematode-trapping fungus</name>
    <name type="synonym">Arthrobotrys oligospora</name>
    <dbReference type="NCBI Taxonomy" id="2813651"/>
    <lineage>
        <taxon>Eukaryota</taxon>
        <taxon>Fungi</taxon>
        <taxon>Dikarya</taxon>
        <taxon>Ascomycota</taxon>
        <taxon>Pezizomycotina</taxon>
        <taxon>Orbiliomycetes</taxon>
        <taxon>Orbiliales</taxon>
        <taxon>Orbiliaceae</taxon>
        <taxon>Orbilia</taxon>
    </lineage>
</organism>
<name>A0A8H2DW92_ORBOL</name>
<proteinExistence type="predicted"/>
<accession>A0A8H2DW92</accession>
<sequence>MVSSNTYNIIPQFHKSQNTNFYLAKLYVLIEVLKEYRVQVRAEFKNLEAIATINFLS</sequence>
<protein>
    <submittedName>
        <fullName evidence="1">Uncharacterized protein</fullName>
    </submittedName>
</protein>
<evidence type="ECO:0000313" key="1">
    <source>
        <dbReference type="EMBL" id="TGJ66038.1"/>
    </source>
</evidence>
<gene>
    <name evidence="1" type="ORF">EYR41_007698</name>
</gene>
<evidence type="ECO:0000313" key="2">
    <source>
        <dbReference type="Proteomes" id="UP000297595"/>
    </source>
</evidence>